<feature type="compositionally biased region" description="Gly residues" evidence="3">
    <location>
        <begin position="114"/>
        <end position="123"/>
    </location>
</feature>
<dbReference type="SUPFAM" id="SSF47473">
    <property type="entry name" value="EF-hand"/>
    <property type="match status" value="1"/>
</dbReference>
<keyword evidence="2" id="KW-0106">Calcium</keyword>
<evidence type="ECO:0000256" key="3">
    <source>
        <dbReference type="SAM" id="MobiDB-lite"/>
    </source>
</evidence>
<dbReference type="SMART" id="SM00054">
    <property type="entry name" value="EFh"/>
    <property type="match status" value="4"/>
</dbReference>
<evidence type="ECO:0000256" key="2">
    <source>
        <dbReference type="ARBA" id="ARBA00022837"/>
    </source>
</evidence>
<dbReference type="PROSITE" id="PS50222">
    <property type="entry name" value="EF_HAND_2"/>
    <property type="match status" value="3"/>
</dbReference>
<gene>
    <name evidence="5" type="ORF">OU419_11185</name>
</gene>
<accession>A0ABY7A3J1</accession>
<keyword evidence="1" id="KW-0677">Repeat</keyword>
<name>A0ABY7A3J1_9PSED</name>
<feature type="compositionally biased region" description="Polar residues" evidence="3">
    <location>
        <begin position="18"/>
        <end position="33"/>
    </location>
</feature>
<dbReference type="InterPro" id="IPR050145">
    <property type="entry name" value="Centrin_CML-like"/>
</dbReference>
<dbReference type="Proteomes" id="UP001163624">
    <property type="component" value="Chromosome"/>
</dbReference>
<reference evidence="5" key="1">
    <citation type="submission" date="2022-11" db="EMBL/GenBank/DDBJ databases">
        <title>Pseudomonas triclosanedens sp. nov., a triclosan degrader isolated from activated sludge.</title>
        <authorList>
            <person name="Yin Y."/>
            <person name="Lu Z."/>
        </authorList>
    </citation>
    <scope>NUCLEOTIDE SEQUENCE</scope>
    <source>
        <strain evidence="5">ZM23</strain>
    </source>
</reference>
<keyword evidence="6" id="KW-1185">Reference proteome</keyword>
<evidence type="ECO:0000313" key="5">
    <source>
        <dbReference type="EMBL" id="WAI51777.1"/>
    </source>
</evidence>
<dbReference type="CDD" id="cd00051">
    <property type="entry name" value="EFh"/>
    <property type="match status" value="1"/>
</dbReference>
<dbReference type="Gene3D" id="1.10.238.10">
    <property type="entry name" value="EF-hand"/>
    <property type="match status" value="2"/>
</dbReference>
<evidence type="ECO:0000313" key="6">
    <source>
        <dbReference type="Proteomes" id="UP001163624"/>
    </source>
</evidence>
<feature type="compositionally biased region" description="Acidic residues" evidence="3">
    <location>
        <begin position="74"/>
        <end position="84"/>
    </location>
</feature>
<feature type="compositionally biased region" description="Basic and acidic residues" evidence="3">
    <location>
        <begin position="44"/>
        <end position="53"/>
    </location>
</feature>
<dbReference type="InterPro" id="IPR018247">
    <property type="entry name" value="EF_Hand_1_Ca_BS"/>
</dbReference>
<feature type="compositionally biased region" description="Low complexity" evidence="3">
    <location>
        <begin position="1"/>
        <end position="16"/>
    </location>
</feature>
<feature type="domain" description="EF-hand" evidence="4">
    <location>
        <begin position="152"/>
        <end position="187"/>
    </location>
</feature>
<evidence type="ECO:0000259" key="4">
    <source>
        <dbReference type="PROSITE" id="PS50222"/>
    </source>
</evidence>
<proteinExistence type="predicted"/>
<dbReference type="NCBIfam" id="NF041410">
    <property type="entry name" value="XopAW"/>
    <property type="match status" value="1"/>
</dbReference>
<dbReference type="EMBL" id="CP113432">
    <property type="protein sequence ID" value="WAI51777.1"/>
    <property type="molecule type" value="Genomic_DNA"/>
</dbReference>
<feature type="region of interest" description="Disordered" evidence="3">
    <location>
        <begin position="164"/>
        <end position="210"/>
    </location>
</feature>
<dbReference type="Pfam" id="PF13202">
    <property type="entry name" value="EF-hand_5"/>
    <property type="match status" value="2"/>
</dbReference>
<dbReference type="PROSITE" id="PS00018">
    <property type="entry name" value="EF_HAND_1"/>
    <property type="match status" value="1"/>
</dbReference>
<dbReference type="RefSeq" id="WP_254473415.1">
    <property type="nucleotide sequence ID" value="NZ_CP113432.1"/>
</dbReference>
<sequence length="241" mass="23754">MISGVSSYSSYYTGSTLARPQTAASSTTGHQTGNCGGTTGAAKFQEDLFKSIDSDGDGNISKDELTSALSSTDDGGDSSIDIDDLLSQLDSDGSGGISQSELSAAMPPPPPPGGMGGPGGAGGSSEDLLSSLDTNGDGVISADELAAASSSDDSDKLSELFSKLDADGSGGISSDELASAFKAEGRGDGPPPPPPSGSQPAGDSNTGEAYQKLVANLLKQYQSNDATVAQATSGSLLDIAA</sequence>
<protein>
    <submittedName>
        <fullName evidence="5">EF-hand domain-containing protein</fullName>
    </submittedName>
</protein>
<organism evidence="5 6">
    <name type="scientific">Pseudomonas triclosanedens</name>
    <dbReference type="NCBI Taxonomy" id="2961893"/>
    <lineage>
        <taxon>Bacteria</taxon>
        <taxon>Pseudomonadati</taxon>
        <taxon>Pseudomonadota</taxon>
        <taxon>Gammaproteobacteria</taxon>
        <taxon>Pseudomonadales</taxon>
        <taxon>Pseudomonadaceae</taxon>
        <taxon>Pseudomonas</taxon>
    </lineage>
</organism>
<dbReference type="PANTHER" id="PTHR23050">
    <property type="entry name" value="CALCIUM BINDING PROTEIN"/>
    <property type="match status" value="1"/>
</dbReference>
<evidence type="ECO:0000256" key="1">
    <source>
        <dbReference type="ARBA" id="ARBA00022737"/>
    </source>
</evidence>
<dbReference type="InterPro" id="IPR002048">
    <property type="entry name" value="EF_hand_dom"/>
</dbReference>
<feature type="domain" description="EF-hand" evidence="4">
    <location>
        <begin position="40"/>
        <end position="75"/>
    </location>
</feature>
<feature type="region of interest" description="Disordered" evidence="3">
    <location>
        <begin position="1"/>
        <end position="137"/>
    </location>
</feature>
<dbReference type="InterPro" id="IPR011992">
    <property type="entry name" value="EF-hand-dom_pair"/>
</dbReference>
<feature type="domain" description="EF-hand" evidence="4">
    <location>
        <begin position="77"/>
        <end position="112"/>
    </location>
</feature>
<feature type="compositionally biased region" description="Low complexity" evidence="3">
    <location>
        <begin position="85"/>
        <end position="100"/>
    </location>
</feature>
<dbReference type="Pfam" id="PF13499">
    <property type="entry name" value="EF-hand_7"/>
    <property type="match status" value="1"/>
</dbReference>